<feature type="compositionally biased region" description="Low complexity" evidence="1">
    <location>
        <begin position="720"/>
        <end position="732"/>
    </location>
</feature>
<feature type="region of interest" description="Disordered" evidence="1">
    <location>
        <begin position="674"/>
        <end position="773"/>
    </location>
</feature>
<keyword evidence="3" id="KW-1185">Reference proteome</keyword>
<dbReference type="RefSeq" id="XP_022504087.1">
    <property type="nucleotide sequence ID" value="XM_022640132.1"/>
</dbReference>
<evidence type="ECO:0000256" key="1">
    <source>
        <dbReference type="SAM" id="MobiDB-lite"/>
    </source>
</evidence>
<feature type="compositionally biased region" description="Polar residues" evidence="1">
    <location>
        <begin position="692"/>
        <end position="717"/>
    </location>
</feature>
<gene>
    <name evidence="2" type="ORF">AYO20_01826</name>
</gene>
<comment type="caution">
    <text evidence="2">The sequence shown here is derived from an EMBL/GenBank/DDBJ whole genome shotgun (WGS) entry which is preliminary data.</text>
</comment>
<feature type="compositionally biased region" description="Low complexity" evidence="1">
    <location>
        <begin position="18"/>
        <end position="27"/>
    </location>
</feature>
<dbReference type="GeneID" id="34585250"/>
<dbReference type="CDD" id="cd14273">
    <property type="entry name" value="UBA_TAP-C_like"/>
    <property type="match status" value="1"/>
</dbReference>
<evidence type="ECO:0000313" key="3">
    <source>
        <dbReference type="Proteomes" id="UP000185904"/>
    </source>
</evidence>
<organism evidence="2 3">
    <name type="scientific">Fonsecaea nubica</name>
    <dbReference type="NCBI Taxonomy" id="856822"/>
    <lineage>
        <taxon>Eukaryota</taxon>
        <taxon>Fungi</taxon>
        <taxon>Dikarya</taxon>
        <taxon>Ascomycota</taxon>
        <taxon>Pezizomycotina</taxon>
        <taxon>Eurotiomycetes</taxon>
        <taxon>Chaetothyriomycetidae</taxon>
        <taxon>Chaetothyriales</taxon>
        <taxon>Herpotrichiellaceae</taxon>
        <taxon>Fonsecaea</taxon>
    </lineage>
</organism>
<accession>A0A178DDC8</accession>
<dbReference type="EMBL" id="LVCJ01000007">
    <property type="protein sequence ID" value="OAL39075.1"/>
    <property type="molecule type" value="Genomic_DNA"/>
</dbReference>
<dbReference type="OrthoDB" id="4147016at2759"/>
<proteinExistence type="predicted"/>
<feature type="region of interest" description="Disordered" evidence="1">
    <location>
        <begin position="1"/>
        <end position="58"/>
    </location>
</feature>
<dbReference type="AlphaFoldDB" id="A0A178DDC8"/>
<feature type="compositionally biased region" description="Polar residues" evidence="1">
    <location>
        <begin position="346"/>
        <end position="358"/>
    </location>
</feature>
<feature type="compositionally biased region" description="Polar residues" evidence="1">
    <location>
        <begin position="742"/>
        <end position="758"/>
    </location>
</feature>
<feature type="region of interest" description="Disordered" evidence="1">
    <location>
        <begin position="294"/>
        <end position="432"/>
    </location>
</feature>
<feature type="compositionally biased region" description="Acidic residues" evidence="1">
    <location>
        <begin position="759"/>
        <end position="773"/>
    </location>
</feature>
<sequence length="773" mass="86549">MNPSQGTPGPSGLGSGTSSGPSASQAGTHPPAQLPVIRSLAFQEKPSTPPEPEGEVQEEARMTAFRHQAAYPHMLSRDVVRTCLKNNGWDVNRAVAAYRWKGFKQGAITPPSATTGPHIRNRTTVERERLHQVHEMQSALRRGDPKRTTGNLEMMLLHYAYNFVPEDIAEAIAERDGNYDDFEDEAARLRQPADSQLALDQRLALFLNISATNSVHSARQLLNNHNWDVAAAIEAWMTAGKVHVTFPPFDPEDKKEADDGLRAVNANRPPQIQGTRFIFFDHDSDKFNQWLTKKRKRDANHSDLETSNPETAISGGQPEELSNVLSSPPSTLKKRPKNAVDEMESEVQSRPGPQNESNSRPEDSGQDPSETPRKPTIRVRGRGPARYWIREEYEDDGDVGKSNSDDEDEDDDVPGRDYISGNRGATGNPRGALIDLDRRPAVVHCPDRTKLYVEYIKKGKYKFERFQGQSRGSGRRNVPFRWDDLDDDEVEEVEFDWHNKRHIAQLNRWRNDRFVQITGIGRGEPNGGPFNKYEEQWLVEQEGSRIEKKFYERAGLEESSPKQTGNPPNEAYERTKEQFESGNNFPIPLTSGDCEDLVERFNAAFSGKRFFSKTIYKSATFQSITKDMSRVSDVPRPPRSHHEIRQHRCRIAAYAKHFMLKPDKAKFTNVDDEDYLKSDSDSDFELERAGGTANSGADQGQADNQIQIGTGGSQTALQPEANANANAEANAEPRSGSGADPSANTMYGGNTMYQPPNTQDEEGDEEDSDLYGA</sequence>
<dbReference type="Pfam" id="PF14555">
    <property type="entry name" value="UBA_4"/>
    <property type="match status" value="1"/>
</dbReference>
<name>A0A178DDC8_9EURO</name>
<evidence type="ECO:0000313" key="2">
    <source>
        <dbReference type="EMBL" id="OAL39075.1"/>
    </source>
</evidence>
<protein>
    <submittedName>
        <fullName evidence="2">Uncharacterized protein</fullName>
    </submittedName>
</protein>
<dbReference type="Proteomes" id="UP000185904">
    <property type="component" value="Unassembled WGS sequence"/>
</dbReference>
<feature type="compositionally biased region" description="Basic and acidic residues" evidence="1">
    <location>
        <begin position="675"/>
        <end position="688"/>
    </location>
</feature>
<reference evidence="2 3" key="1">
    <citation type="submission" date="2016-03" db="EMBL/GenBank/DDBJ databases">
        <title>The draft genome sequence of Fonsecaea nubica causative agent of cutaneous subcutaneous infection in human host.</title>
        <authorList>
            <person name="Costa F."/>
            <person name="Sybren D.H."/>
            <person name="Raittz R.T."/>
            <person name="Weiss V.A."/>
            <person name="Leao A.C."/>
            <person name="Gomes R."/>
            <person name="De Souza E.M."/>
            <person name="Pedrosa F.O."/>
            <person name="Steffens M.B."/>
            <person name="Bombassaro A."/>
            <person name="Tadra-Sfeir M.Z."/>
            <person name="Moreno L.F."/>
            <person name="Najafzadeh M.J."/>
            <person name="Felipe M.S."/>
            <person name="Teixeira M."/>
            <person name="Sun J."/>
            <person name="Xi L."/>
            <person name="Castro M.A."/>
            <person name="Vicente V.A."/>
        </authorList>
    </citation>
    <scope>NUCLEOTIDE SEQUENCE [LARGE SCALE GENOMIC DNA]</scope>
    <source>
        <strain evidence="2 3">CBS 269.64</strain>
    </source>
</reference>